<evidence type="ECO:0000313" key="1">
    <source>
        <dbReference type="EMBL" id="KAK9709531.1"/>
    </source>
</evidence>
<protein>
    <recommendedName>
        <fullName evidence="3">HAT C-terminal dimerisation domain-containing protein</fullName>
    </recommendedName>
</protein>
<keyword evidence="2" id="KW-1185">Reference proteome</keyword>
<dbReference type="AlphaFoldDB" id="A0AAW1JWF4"/>
<reference evidence="1 2" key="1">
    <citation type="journal article" date="2024" name="BMC Genomics">
        <title>De novo assembly and annotation of Popillia japonica's genome with initial clues to its potential as an invasive pest.</title>
        <authorList>
            <person name="Cucini C."/>
            <person name="Boschi S."/>
            <person name="Funari R."/>
            <person name="Cardaioli E."/>
            <person name="Iannotti N."/>
            <person name="Marturano G."/>
            <person name="Paoli F."/>
            <person name="Bruttini M."/>
            <person name="Carapelli A."/>
            <person name="Frati F."/>
            <person name="Nardi F."/>
        </authorList>
    </citation>
    <scope>NUCLEOTIDE SEQUENCE [LARGE SCALE GENOMIC DNA]</scope>
    <source>
        <strain evidence="1">DMR45628</strain>
    </source>
</reference>
<evidence type="ECO:0000313" key="2">
    <source>
        <dbReference type="Proteomes" id="UP001458880"/>
    </source>
</evidence>
<dbReference type="Proteomes" id="UP001458880">
    <property type="component" value="Unassembled WGS sequence"/>
</dbReference>
<sequence>MLSVPSSSASVEREFFRQSRIHTKDKNKCSNETVEKSLGAEHNLRFLEAENESNNSTYTLISQIPMDGPELKNSTLEEMAVDILSVCSFIEIDNDNEVTALSNNSDMDMEKQHKQHENLQDEVQEVKSKEDENEMPLSVLAAPSSRRFYGQYKLTENINLSFPIFSMCLVTFMF</sequence>
<dbReference type="EMBL" id="JASPKY010000307">
    <property type="protein sequence ID" value="KAK9709531.1"/>
    <property type="molecule type" value="Genomic_DNA"/>
</dbReference>
<proteinExistence type="predicted"/>
<organism evidence="1 2">
    <name type="scientific">Popillia japonica</name>
    <name type="common">Japanese beetle</name>
    <dbReference type="NCBI Taxonomy" id="7064"/>
    <lineage>
        <taxon>Eukaryota</taxon>
        <taxon>Metazoa</taxon>
        <taxon>Ecdysozoa</taxon>
        <taxon>Arthropoda</taxon>
        <taxon>Hexapoda</taxon>
        <taxon>Insecta</taxon>
        <taxon>Pterygota</taxon>
        <taxon>Neoptera</taxon>
        <taxon>Endopterygota</taxon>
        <taxon>Coleoptera</taxon>
        <taxon>Polyphaga</taxon>
        <taxon>Scarabaeiformia</taxon>
        <taxon>Scarabaeidae</taxon>
        <taxon>Rutelinae</taxon>
        <taxon>Popillia</taxon>
    </lineage>
</organism>
<comment type="caution">
    <text evidence="1">The sequence shown here is derived from an EMBL/GenBank/DDBJ whole genome shotgun (WGS) entry which is preliminary data.</text>
</comment>
<accession>A0AAW1JWF4</accession>
<evidence type="ECO:0008006" key="3">
    <source>
        <dbReference type="Google" id="ProtNLM"/>
    </source>
</evidence>
<gene>
    <name evidence="1" type="ORF">QE152_g26556</name>
</gene>
<name>A0AAW1JWF4_POPJA</name>